<keyword evidence="2" id="KW-1185">Reference proteome</keyword>
<evidence type="ECO:0000313" key="2">
    <source>
        <dbReference type="Proteomes" id="UP000075885"/>
    </source>
</evidence>
<reference evidence="2" key="1">
    <citation type="submission" date="2013-03" db="EMBL/GenBank/DDBJ databases">
        <title>The Genome Sequence of Anopheles epiroticus epiroticus2.</title>
        <authorList>
            <consortium name="The Broad Institute Genomics Platform"/>
            <person name="Neafsey D.E."/>
            <person name="Howell P."/>
            <person name="Walker B."/>
            <person name="Young S.K."/>
            <person name="Zeng Q."/>
            <person name="Gargeya S."/>
            <person name="Fitzgerald M."/>
            <person name="Haas B."/>
            <person name="Abouelleil A."/>
            <person name="Allen A.W."/>
            <person name="Alvarado L."/>
            <person name="Arachchi H.M."/>
            <person name="Berlin A.M."/>
            <person name="Chapman S.B."/>
            <person name="Gainer-Dewar J."/>
            <person name="Goldberg J."/>
            <person name="Griggs A."/>
            <person name="Gujja S."/>
            <person name="Hansen M."/>
            <person name="Howarth C."/>
            <person name="Imamovic A."/>
            <person name="Ireland A."/>
            <person name="Larimer J."/>
            <person name="McCowan C."/>
            <person name="Murphy C."/>
            <person name="Pearson M."/>
            <person name="Poon T.W."/>
            <person name="Priest M."/>
            <person name="Roberts A."/>
            <person name="Saif S."/>
            <person name="Shea T."/>
            <person name="Sisk P."/>
            <person name="Sykes S."/>
            <person name="Wortman J."/>
            <person name="Nusbaum C."/>
            <person name="Birren B."/>
        </authorList>
    </citation>
    <scope>NUCLEOTIDE SEQUENCE [LARGE SCALE GENOMIC DNA]</scope>
    <source>
        <strain evidence="2">Epiroticus2</strain>
    </source>
</reference>
<dbReference type="AlphaFoldDB" id="A0A182PXK1"/>
<dbReference type="EnsemblMetazoa" id="AEPI014088-RA">
    <property type="protein sequence ID" value="AEPI014088-PA"/>
    <property type="gene ID" value="AEPI014088"/>
</dbReference>
<name>A0A182PXK1_9DIPT</name>
<reference evidence="1" key="2">
    <citation type="submission" date="2020-05" db="UniProtKB">
        <authorList>
            <consortium name="EnsemblMetazoa"/>
        </authorList>
    </citation>
    <scope>IDENTIFICATION</scope>
    <source>
        <strain evidence="1">Epiroticus2</strain>
    </source>
</reference>
<organism evidence="1 2">
    <name type="scientific">Anopheles epiroticus</name>
    <dbReference type="NCBI Taxonomy" id="199890"/>
    <lineage>
        <taxon>Eukaryota</taxon>
        <taxon>Metazoa</taxon>
        <taxon>Ecdysozoa</taxon>
        <taxon>Arthropoda</taxon>
        <taxon>Hexapoda</taxon>
        <taxon>Insecta</taxon>
        <taxon>Pterygota</taxon>
        <taxon>Neoptera</taxon>
        <taxon>Endopterygota</taxon>
        <taxon>Diptera</taxon>
        <taxon>Nematocera</taxon>
        <taxon>Culicoidea</taxon>
        <taxon>Culicidae</taxon>
        <taxon>Anophelinae</taxon>
        <taxon>Anopheles</taxon>
    </lineage>
</organism>
<evidence type="ECO:0000313" key="1">
    <source>
        <dbReference type="EnsemblMetazoa" id="AEPI014088-PA"/>
    </source>
</evidence>
<dbReference type="Proteomes" id="UP000075885">
    <property type="component" value="Unassembled WGS sequence"/>
</dbReference>
<dbReference type="VEuPathDB" id="VectorBase:AEPI014088"/>
<protein>
    <submittedName>
        <fullName evidence="1">Uncharacterized protein</fullName>
    </submittedName>
</protein>
<proteinExistence type="predicted"/>
<sequence length="18" mass="2246">MRDRANKKKKRQSQRESV</sequence>
<accession>A0A182PXK1</accession>